<dbReference type="Proteomes" id="UP000254291">
    <property type="component" value="Unassembled WGS sequence"/>
</dbReference>
<proteinExistence type="predicted"/>
<evidence type="ECO:0000313" key="1">
    <source>
        <dbReference type="EMBL" id="STZ44346.1"/>
    </source>
</evidence>
<dbReference type="InterPro" id="IPR014710">
    <property type="entry name" value="RmlC-like_jellyroll"/>
</dbReference>
<dbReference type="EMBL" id="UGQM01000001">
    <property type="protein sequence ID" value="STZ44346.1"/>
    <property type="molecule type" value="Genomic_DNA"/>
</dbReference>
<dbReference type="InterPro" id="IPR011051">
    <property type="entry name" value="RmlC_Cupin_sf"/>
</dbReference>
<evidence type="ECO:0000313" key="2">
    <source>
        <dbReference type="Proteomes" id="UP000254291"/>
    </source>
</evidence>
<gene>
    <name evidence="1" type="ORF">NCTC10742_03580</name>
</gene>
<reference evidence="1 2" key="1">
    <citation type="submission" date="2018-06" db="EMBL/GenBank/DDBJ databases">
        <authorList>
            <consortium name="Pathogen Informatics"/>
            <person name="Doyle S."/>
        </authorList>
    </citation>
    <scope>NUCLEOTIDE SEQUENCE [LARGE SCALE GENOMIC DNA]</scope>
    <source>
        <strain evidence="1 2">NCTC10742</strain>
    </source>
</reference>
<dbReference type="Gene3D" id="2.60.120.10">
    <property type="entry name" value="Jelly Rolls"/>
    <property type="match status" value="1"/>
</dbReference>
<organism evidence="1 2">
    <name type="scientific">Mycolicibacterium gilvum</name>
    <dbReference type="NCBI Taxonomy" id="1804"/>
    <lineage>
        <taxon>Bacteria</taxon>
        <taxon>Bacillati</taxon>
        <taxon>Actinomycetota</taxon>
        <taxon>Actinomycetes</taxon>
        <taxon>Mycobacteriales</taxon>
        <taxon>Mycobacteriaceae</taxon>
        <taxon>Mycolicibacterium</taxon>
    </lineage>
</organism>
<protein>
    <submittedName>
        <fullName evidence="1">Cupin</fullName>
    </submittedName>
</protein>
<accession>A0A378SR09</accession>
<dbReference type="AlphaFoldDB" id="A0A378SR09"/>
<dbReference type="SUPFAM" id="SSF51182">
    <property type="entry name" value="RmlC-like cupins"/>
    <property type="match status" value="1"/>
</dbReference>
<sequence>MSRTQCFSAVRLVRLGGQASADHENCGEATHYVLHGRGRLASHDTQREAITGDLLELPPVRQRLEAVTDAAVLLTVAKSQRRLGYRVGVNRRSRKLLLTTNTELKAIAAPAINGLSNPAAASGSAATL</sequence>
<name>A0A378SR09_9MYCO</name>